<keyword evidence="3 6" id="KW-0812">Transmembrane</keyword>
<dbReference type="GO" id="GO:0016020">
    <property type="term" value="C:membrane"/>
    <property type="evidence" value="ECO:0007669"/>
    <property type="project" value="UniProtKB-SubCell"/>
</dbReference>
<accession>A0A1Z4LIX3</accession>
<feature type="transmembrane region" description="Helical" evidence="6">
    <location>
        <begin position="307"/>
        <end position="332"/>
    </location>
</feature>
<feature type="transmembrane region" description="Helical" evidence="6">
    <location>
        <begin position="12"/>
        <end position="31"/>
    </location>
</feature>
<evidence type="ECO:0000256" key="5">
    <source>
        <dbReference type="ARBA" id="ARBA00023136"/>
    </source>
</evidence>
<evidence type="ECO:0000256" key="3">
    <source>
        <dbReference type="ARBA" id="ARBA00022692"/>
    </source>
</evidence>
<name>A0A1Z4LIX3_9CYAN</name>
<proteinExistence type="inferred from homology"/>
<evidence type="ECO:0000256" key="2">
    <source>
        <dbReference type="ARBA" id="ARBA00009773"/>
    </source>
</evidence>
<evidence type="ECO:0000256" key="6">
    <source>
        <dbReference type="SAM" id="Phobius"/>
    </source>
</evidence>
<dbReference type="Pfam" id="PF01594">
    <property type="entry name" value="AI-2E_transport"/>
    <property type="match status" value="1"/>
</dbReference>
<feature type="transmembrane region" description="Helical" evidence="6">
    <location>
        <begin position="237"/>
        <end position="262"/>
    </location>
</feature>
<evidence type="ECO:0000256" key="1">
    <source>
        <dbReference type="ARBA" id="ARBA00004141"/>
    </source>
</evidence>
<keyword evidence="8" id="KW-1185">Reference proteome</keyword>
<dbReference type="OrthoDB" id="505911at2"/>
<organism evidence="7 8">
    <name type="scientific">Calothrix parasitica NIES-267</name>
    <dbReference type="NCBI Taxonomy" id="1973488"/>
    <lineage>
        <taxon>Bacteria</taxon>
        <taxon>Bacillati</taxon>
        <taxon>Cyanobacteriota</taxon>
        <taxon>Cyanophyceae</taxon>
        <taxon>Nostocales</taxon>
        <taxon>Calotrichaceae</taxon>
        <taxon>Calothrix</taxon>
    </lineage>
</organism>
<sequence length="362" mass="39602">MAAMFKLPRWLSVGLAFPLFILNAWVLLGVIEYLQPLVNIVIAAILLAFVLEYPIGFLQKRGVNRNLATAGVLLLALIIFVGLGITVLPLILEQVNELVNILPNWIDSGTQQLQTFQNWAATQQLPINLSGLLPDILNRLSNQVQSLSGSIIGFAFGTIGSVFNILLTVVLTLYMILNGDRLWEGILKWFPARIGKQVKESLSEDFQNYFIGQATLATVLATGLSLAFVALRVPLNLLFALVIGFFALFPFGTGIGITIVSLLVGLKNFWLGIEVLTVSIAIDQFNYNFVAPRILSKFTGLNPVWVVISLLIGAKLLGVLGLLVAIPLGSFIKSVGDSWRDGEFNIVDKNELEVIGEKENNV</sequence>
<evidence type="ECO:0008006" key="9">
    <source>
        <dbReference type="Google" id="ProtNLM"/>
    </source>
</evidence>
<gene>
    <name evidence="7" type="ORF">NIES267_06090</name>
</gene>
<evidence type="ECO:0000256" key="4">
    <source>
        <dbReference type="ARBA" id="ARBA00022989"/>
    </source>
</evidence>
<dbReference type="Proteomes" id="UP000218418">
    <property type="component" value="Chromosome"/>
</dbReference>
<dbReference type="AlphaFoldDB" id="A0A1Z4LIX3"/>
<comment type="similarity">
    <text evidence="2">Belongs to the autoinducer-2 exporter (AI-2E) (TC 2.A.86) family.</text>
</comment>
<dbReference type="EMBL" id="AP018227">
    <property type="protein sequence ID" value="BAY81134.1"/>
    <property type="molecule type" value="Genomic_DNA"/>
</dbReference>
<feature type="transmembrane region" description="Helical" evidence="6">
    <location>
        <begin position="67"/>
        <end position="92"/>
    </location>
</feature>
<dbReference type="GO" id="GO:0055085">
    <property type="term" value="P:transmembrane transport"/>
    <property type="evidence" value="ECO:0007669"/>
    <property type="project" value="TreeGrafter"/>
</dbReference>
<evidence type="ECO:0000313" key="8">
    <source>
        <dbReference type="Proteomes" id="UP000218418"/>
    </source>
</evidence>
<dbReference type="PANTHER" id="PTHR21716">
    <property type="entry name" value="TRANSMEMBRANE PROTEIN"/>
    <property type="match status" value="1"/>
</dbReference>
<reference evidence="7 8" key="1">
    <citation type="submission" date="2017-06" db="EMBL/GenBank/DDBJ databases">
        <title>Genome sequencing of cyanobaciteial culture collection at National Institute for Environmental Studies (NIES).</title>
        <authorList>
            <person name="Hirose Y."/>
            <person name="Shimura Y."/>
            <person name="Fujisawa T."/>
            <person name="Nakamura Y."/>
            <person name="Kawachi M."/>
        </authorList>
    </citation>
    <scope>NUCLEOTIDE SEQUENCE [LARGE SCALE GENOMIC DNA]</scope>
    <source>
        <strain evidence="7 8">NIES-267</strain>
    </source>
</reference>
<feature type="transmembrane region" description="Helical" evidence="6">
    <location>
        <begin position="151"/>
        <end position="177"/>
    </location>
</feature>
<protein>
    <recommendedName>
        <fullName evidence="9">Permease</fullName>
    </recommendedName>
</protein>
<feature type="transmembrane region" description="Helical" evidence="6">
    <location>
        <begin position="37"/>
        <end position="55"/>
    </location>
</feature>
<dbReference type="PANTHER" id="PTHR21716:SF66">
    <property type="entry name" value="TRANSPORT PROTEIN SLL0063-RELATED"/>
    <property type="match status" value="1"/>
</dbReference>
<dbReference type="InterPro" id="IPR002549">
    <property type="entry name" value="AI-2E-like"/>
</dbReference>
<feature type="transmembrane region" description="Helical" evidence="6">
    <location>
        <begin position="269"/>
        <end position="287"/>
    </location>
</feature>
<feature type="transmembrane region" description="Helical" evidence="6">
    <location>
        <begin position="209"/>
        <end position="231"/>
    </location>
</feature>
<comment type="subcellular location">
    <subcellularLocation>
        <location evidence="1">Membrane</location>
        <topology evidence="1">Multi-pass membrane protein</topology>
    </subcellularLocation>
</comment>
<keyword evidence="5 6" id="KW-0472">Membrane</keyword>
<evidence type="ECO:0000313" key="7">
    <source>
        <dbReference type="EMBL" id="BAY81134.1"/>
    </source>
</evidence>
<keyword evidence="4 6" id="KW-1133">Transmembrane helix</keyword>